<feature type="region of interest" description="Disordered" evidence="1">
    <location>
        <begin position="391"/>
        <end position="412"/>
    </location>
</feature>
<keyword evidence="2" id="KW-0812">Transmembrane</keyword>
<evidence type="ECO:0000313" key="3">
    <source>
        <dbReference type="EMBL" id="ADU25888.1"/>
    </source>
</evidence>
<feature type="transmembrane region" description="Helical" evidence="2">
    <location>
        <begin position="219"/>
        <end position="241"/>
    </location>
</feature>
<feature type="transmembrane region" description="Helical" evidence="2">
    <location>
        <begin position="322"/>
        <end position="344"/>
    </location>
</feature>
<organism evidence="3 4">
    <name type="scientific">Ethanoligenens harbinense (strain DSM 18485 / JCM 12961 / CGMCC 1.5033 / YUAN-3)</name>
    <dbReference type="NCBI Taxonomy" id="663278"/>
    <lineage>
        <taxon>Bacteria</taxon>
        <taxon>Bacillati</taxon>
        <taxon>Bacillota</taxon>
        <taxon>Clostridia</taxon>
        <taxon>Eubacteriales</taxon>
        <taxon>Oscillospiraceae</taxon>
        <taxon>Ethanoligenens</taxon>
    </lineage>
</organism>
<feature type="transmembrane region" description="Helical" evidence="2">
    <location>
        <begin position="140"/>
        <end position="159"/>
    </location>
</feature>
<name>E6U7V6_ETHHY</name>
<dbReference type="STRING" id="663278.Ethha_0302"/>
<reference evidence="3 4" key="1">
    <citation type="submission" date="2010-12" db="EMBL/GenBank/DDBJ databases">
        <title>Complete sequence of Ethanoligenens harbinense YUAN-3.</title>
        <authorList>
            <person name="Lucas S."/>
            <person name="Copeland A."/>
            <person name="Lapidus A."/>
            <person name="Cheng J.-F."/>
            <person name="Bruce D."/>
            <person name="Goodwin L."/>
            <person name="Pitluck S."/>
            <person name="Chertkov O."/>
            <person name="Misra M."/>
            <person name="Detter J.C."/>
            <person name="Han C."/>
            <person name="Tapia R."/>
            <person name="Land M."/>
            <person name="Hauser L."/>
            <person name="Jeffries C."/>
            <person name="Kyrpides N."/>
            <person name="Ivanova N."/>
            <person name="Mikhailova N."/>
            <person name="Wang A."/>
            <person name="Mouttaki H."/>
            <person name="He Z."/>
            <person name="Zhou J."/>
            <person name="Hemme C.L."/>
            <person name="Woyke T."/>
        </authorList>
    </citation>
    <scope>NUCLEOTIDE SEQUENCE [LARGE SCALE GENOMIC DNA]</scope>
    <source>
        <strain evidence="4">DSM 18485 / JCM 12961 / CGMCC 1.5033 / YUAN-3</strain>
    </source>
</reference>
<dbReference type="InterPro" id="IPR012507">
    <property type="entry name" value="YibE_F"/>
</dbReference>
<keyword evidence="4" id="KW-1185">Reference proteome</keyword>
<feature type="transmembrane region" description="Helical" evidence="2">
    <location>
        <begin position="268"/>
        <end position="289"/>
    </location>
</feature>
<dbReference type="AlphaFoldDB" id="E6U7V6"/>
<evidence type="ECO:0000256" key="2">
    <source>
        <dbReference type="SAM" id="Phobius"/>
    </source>
</evidence>
<dbReference type="eggNOG" id="COG5438">
    <property type="taxonomic scope" value="Bacteria"/>
</dbReference>
<dbReference type="Pfam" id="PF07907">
    <property type="entry name" value="YibE_F"/>
    <property type="match status" value="1"/>
</dbReference>
<keyword evidence="2" id="KW-1133">Transmembrane helix</keyword>
<dbReference type="KEGG" id="eha:Ethha_0302"/>
<proteinExistence type="predicted"/>
<feature type="transmembrane region" description="Helical" evidence="2">
    <location>
        <begin position="356"/>
        <end position="378"/>
    </location>
</feature>
<dbReference type="PANTHER" id="PTHR41771">
    <property type="entry name" value="MEMBRANE PROTEIN-RELATED"/>
    <property type="match status" value="1"/>
</dbReference>
<feature type="transmembrane region" description="Helical" evidence="2">
    <location>
        <begin position="12"/>
        <end position="34"/>
    </location>
</feature>
<gene>
    <name evidence="3" type="ordered locus">Ethha_0302</name>
</gene>
<dbReference type="HOGENOM" id="CLU_028166_4_0_9"/>
<accession>E6U7V6</accession>
<dbReference type="PANTHER" id="PTHR41771:SF1">
    <property type="entry name" value="MEMBRANE PROTEIN"/>
    <property type="match status" value="1"/>
</dbReference>
<dbReference type="Proteomes" id="UP000001551">
    <property type="component" value="Chromosome"/>
</dbReference>
<evidence type="ECO:0000313" key="4">
    <source>
        <dbReference type="Proteomes" id="UP000001551"/>
    </source>
</evidence>
<keyword evidence="2" id="KW-0472">Membrane</keyword>
<sequence>MQIKTGAHNAVWAIKRIVVPIIILAVYVVFAYIFSQHTPIYNPYGSGPGGEIQYDNATVLSIDEQAITASGFPGLYTGHQIITIRMNDGRYKGKTFQINNPLNYDTNFILHKGQKIVVTESTSTGNKSYINVYMYAPNRLAPLFVLIALFVVALCFVGGMRGFRSLLGIIFTLTTMLFVFVPLLYRGVSAVSATLILVAVTSCVTLFLVAGVGRKSLSAILGTVAGVVISVIVMFVFSYFLSISGYTSSDTDSLLNIAGGSHLQVHDLMFAGVIIASLGAVMDIAISVATSINEVLEHKPDADFKVLFSAGMNVGRDMMGTMVNTLILAFVGSSVISFILMYSYQAQFNQLFNSSGIAIDILQAVCGSLAVILTVPIVSAISGKLLSGTGGSNRQLPPQNPKNAAVEENMHS</sequence>
<dbReference type="EMBL" id="CP002400">
    <property type="protein sequence ID" value="ADU25888.1"/>
    <property type="molecule type" value="Genomic_DNA"/>
</dbReference>
<evidence type="ECO:0000256" key="1">
    <source>
        <dbReference type="SAM" id="MobiDB-lite"/>
    </source>
</evidence>
<feature type="transmembrane region" description="Helical" evidence="2">
    <location>
        <begin position="166"/>
        <end position="185"/>
    </location>
</feature>
<dbReference type="RefSeq" id="WP_013484269.1">
    <property type="nucleotide sequence ID" value="NC_014828.1"/>
</dbReference>
<feature type="transmembrane region" description="Helical" evidence="2">
    <location>
        <begin position="191"/>
        <end position="212"/>
    </location>
</feature>
<protein>
    <submittedName>
        <fullName evidence="3">YibE/F family protein</fullName>
    </submittedName>
</protein>